<dbReference type="InterPro" id="IPR001647">
    <property type="entry name" value="HTH_TetR"/>
</dbReference>
<evidence type="ECO:0000256" key="3">
    <source>
        <dbReference type="ARBA" id="ARBA00023163"/>
    </source>
</evidence>
<keyword evidence="8" id="KW-1185">Reference proteome</keyword>
<dbReference type="STRING" id="443610.VE25_00590"/>
<evidence type="ECO:0000313" key="7">
    <source>
        <dbReference type="EMBL" id="KKB13709.1"/>
    </source>
</evidence>
<keyword evidence="1" id="KW-0805">Transcription regulation</keyword>
<feature type="DNA-binding region" description="H-T-H motif" evidence="4">
    <location>
        <begin position="43"/>
        <end position="62"/>
    </location>
</feature>
<keyword evidence="3" id="KW-0804">Transcription</keyword>
<dbReference type="Pfam" id="PF00440">
    <property type="entry name" value="TetR_N"/>
    <property type="match status" value="1"/>
</dbReference>
<protein>
    <recommendedName>
        <fullName evidence="6">HTH tetR-type domain-containing protein</fullName>
    </recommendedName>
</protein>
<reference evidence="7 8" key="1">
    <citation type="submission" date="2015-03" db="EMBL/GenBank/DDBJ databases">
        <authorList>
            <person name="Hassan Y.I."/>
            <person name="Lepp D."/>
            <person name="Li X.-Z."/>
            <person name="Zhou T."/>
        </authorList>
    </citation>
    <scope>NUCLEOTIDE SEQUENCE [LARGE SCALE GENOMIC DNA]</scope>
    <source>
        <strain evidence="7 8">BD-c194</strain>
    </source>
</reference>
<name>A0A0F5FXX5_9HYPH</name>
<dbReference type="PANTHER" id="PTHR30055">
    <property type="entry name" value="HTH-TYPE TRANSCRIPTIONAL REGULATOR RUTR"/>
    <property type="match status" value="1"/>
</dbReference>
<sequence>MTQSNEPATRSGGVRERKRRETRQRITDAGLRLFSRNGYDATTLDAIAAEAGISRRTFFHYFKSKDEILLSLQSGLGESLVAALGRQPATERPLEAVRNAMVELAASYSLEELAAIDRLMLSSEAVQARKQASYMRDEATLFAALRERWPSESEISLRLVAMLAVGASRLSLAAWRSEGGKRPITALLQETFDALEATYGGRSP</sequence>
<feature type="domain" description="HTH tetR-type" evidence="6">
    <location>
        <begin position="20"/>
        <end position="80"/>
    </location>
</feature>
<dbReference type="PROSITE" id="PS01081">
    <property type="entry name" value="HTH_TETR_1"/>
    <property type="match status" value="1"/>
</dbReference>
<evidence type="ECO:0000256" key="1">
    <source>
        <dbReference type="ARBA" id="ARBA00023015"/>
    </source>
</evidence>
<feature type="region of interest" description="Disordered" evidence="5">
    <location>
        <begin position="1"/>
        <end position="22"/>
    </location>
</feature>
<comment type="caution">
    <text evidence="7">The sequence shown here is derived from an EMBL/GenBank/DDBJ whole genome shotgun (WGS) entry which is preliminary data.</text>
</comment>
<dbReference type="Gene3D" id="1.10.357.10">
    <property type="entry name" value="Tetracycline Repressor, domain 2"/>
    <property type="match status" value="1"/>
</dbReference>
<dbReference type="InterPro" id="IPR023772">
    <property type="entry name" value="DNA-bd_HTH_TetR-type_CS"/>
</dbReference>
<evidence type="ECO:0000313" key="8">
    <source>
        <dbReference type="Proteomes" id="UP000033632"/>
    </source>
</evidence>
<dbReference type="EMBL" id="JZEX01000012">
    <property type="protein sequence ID" value="KKB13709.1"/>
    <property type="molecule type" value="Genomic_DNA"/>
</dbReference>
<dbReference type="InterPro" id="IPR041347">
    <property type="entry name" value="MftR_C"/>
</dbReference>
<evidence type="ECO:0000256" key="5">
    <source>
        <dbReference type="SAM" id="MobiDB-lite"/>
    </source>
</evidence>
<evidence type="ECO:0000256" key="2">
    <source>
        <dbReference type="ARBA" id="ARBA00023125"/>
    </source>
</evidence>
<dbReference type="GO" id="GO:0000976">
    <property type="term" value="F:transcription cis-regulatory region binding"/>
    <property type="evidence" value="ECO:0007669"/>
    <property type="project" value="TreeGrafter"/>
</dbReference>
<dbReference type="OrthoDB" id="9811084at2"/>
<evidence type="ECO:0000256" key="4">
    <source>
        <dbReference type="PROSITE-ProRule" id="PRU00335"/>
    </source>
</evidence>
<dbReference type="PROSITE" id="PS50977">
    <property type="entry name" value="HTH_TETR_2"/>
    <property type="match status" value="1"/>
</dbReference>
<dbReference type="InterPro" id="IPR050109">
    <property type="entry name" value="HTH-type_TetR-like_transc_reg"/>
</dbReference>
<dbReference type="SUPFAM" id="SSF46689">
    <property type="entry name" value="Homeodomain-like"/>
    <property type="match status" value="1"/>
</dbReference>
<dbReference type="PATRIC" id="fig|443610.3.peg.1152"/>
<dbReference type="AlphaFoldDB" id="A0A0F5FXX5"/>
<dbReference type="GO" id="GO:0003700">
    <property type="term" value="F:DNA-binding transcription factor activity"/>
    <property type="evidence" value="ECO:0007669"/>
    <property type="project" value="TreeGrafter"/>
</dbReference>
<organism evidence="7 8">
    <name type="scientific">Devosia geojensis</name>
    <dbReference type="NCBI Taxonomy" id="443610"/>
    <lineage>
        <taxon>Bacteria</taxon>
        <taxon>Pseudomonadati</taxon>
        <taxon>Pseudomonadota</taxon>
        <taxon>Alphaproteobacteria</taxon>
        <taxon>Hyphomicrobiales</taxon>
        <taxon>Devosiaceae</taxon>
        <taxon>Devosia</taxon>
    </lineage>
</organism>
<proteinExistence type="predicted"/>
<evidence type="ECO:0000259" key="6">
    <source>
        <dbReference type="PROSITE" id="PS50977"/>
    </source>
</evidence>
<accession>A0A0F5FXX5</accession>
<dbReference type="InterPro" id="IPR009057">
    <property type="entry name" value="Homeodomain-like_sf"/>
</dbReference>
<dbReference type="PRINTS" id="PR00455">
    <property type="entry name" value="HTHTETR"/>
</dbReference>
<dbReference type="PANTHER" id="PTHR30055:SF238">
    <property type="entry name" value="MYCOFACTOCIN BIOSYNTHESIS TRANSCRIPTIONAL REGULATOR MFTR-RELATED"/>
    <property type="match status" value="1"/>
</dbReference>
<gene>
    <name evidence="7" type="ORF">VE25_00590</name>
</gene>
<dbReference type="Pfam" id="PF17754">
    <property type="entry name" value="TetR_C_14"/>
    <property type="match status" value="1"/>
</dbReference>
<dbReference type="Proteomes" id="UP000033632">
    <property type="component" value="Unassembled WGS sequence"/>
</dbReference>
<keyword evidence="2 4" id="KW-0238">DNA-binding</keyword>